<gene>
    <name evidence="2" type="ORF">DTER00134_LOCUS1370</name>
</gene>
<dbReference type="AlphaFoldDB" id="A0A7S3VI37"/>
<accession>A0A7S3VI37</accession>
<feature type="region of interest" description="Disordered" evidence="1">
    <location>
        <begin position="29"/>
        <end position="59"/>
    </location>
</feature>
<name>A0A7S3VI37_DUNTE</name>
<organism evidence="2">
    <name type="scientific">Dunaliella tertiolecta</name>
    <name type="common">Green alga</name>
    <dbReference type="NCBI Taxonomy" id="3047"/>
    <lineage>
        <taxon>Eukaryota</taxon>
        <taxon>Viridiplantae</taxon>
        <taxon>Chlorophyta</taxon>
        <taxon>core chlorophytes</taxon>
        <taxon>Chlorophyceae</taxon>
        <taxon>CS clade</taxon>
        <taxon>Chlamydomonadales</taxon>
        <taxon>Dunaliellaceae</taxon>
        <taxon>Dunaliella</taxon>
    </lineage>
</organism>
<feature type="compositionally biased region" description="Polar residues" evidence="1">
    <location>
        <begin position="44"/>
        <end position="54"/>
    </location>
</feature>
<protein>
    <submittedName>
        <fullName evidence="2">Uncharacterized protein</fullName>
    </submittedName>
</protein>
<evidence type="ECO:0000313" key="2">
    <source>
        <dbReference type="EMBL" id="CAE0486331.1"/>
    </source>
</evidence>
<proteinExistence type="predicted"/>
<dbReference type="PANTHER" id="PTHR37201">
    <property type="entry name" value="WD REPEAT PROTEIN"/>
    <property type="match status" value="1"/>
</dbReference>
<dbReference type="PANTHER" id="PTHR37201:SF1">
    <property type="entry name" value="WD REPEAT PROTEIN"/>
    <property type="match status" value="1"/>
</dbReference>
<evidence type="ECO:0000256" key="1">
    <source>
        <dbReference type="SAM" id="MobiDB-lite"/>
    </source>
</evidence>
<dbReference type="EMBL" id="HBIP01003149">
    <property type="protein sequence ID" value="CAE0486331.1"/>
    <property type="molecule type" value="Transcribed_RNA"/>
</dbReference>
<reference evidence="2" key="1">
    <citation type="submission" date="2021-01" db="EMBL/GenBank/DDBJ databases">
        <authorList>
            <person name="Corre E."/>
            <person name="Pelletier E."/>
            <person name="Niang G."/>
            <person name="Scheremetjew M."/>
            <person name="Finn R."/>
            <person name="Kale V."/>
            <person name="Holt S."/>
            <person name="Cochrane G."/>
            <person name="Meng A."/>
            <person name="Brown T."/>
            <person name="Cohen L."/>
        </authorList>
    </citation>
    <scope>NUCLEOTIDE SEQUENCE</scope>
    <source>
        <strain evidence="2">CCMP1320</strain>
    </source>
</reference>
<sequence length="416" mass="46716">MALLSGSSMLSPFQSPPSLNVGPHACVCSPHPSSHRSRAHSPHLQCTTPFQPTRGSYRRRYSRAPVATPLQSMQQEPLQQSNAPRVHMQQGGRLRWWEELEGEEQQQLPDWESLSEEEVDDRVSEAAELISMLEDLRPTDSARFNAFAEMWKRIARVPPAAKTRLLKEISPGGIRSAWRASMSRYVLDDARALELLEDYAMYNDFPEQPGQVVTYQGRCEQFLFEAPETKFMVDERMQERYPRTQPWLRPTPGSVQLPQESFTQHFFLHPRTGTLHARVVLPLLGPIQRWWLPSYCKVRTELTLTPLPSDAGADMTFDYPNNPLGLNAPLGPVPLGAGEGQAIGSGEGGWELGEGDLPVRGWPAPTMDMWSPFGSGSRDYVRVAGPGVYVGCAYRKGLSGQYSKDDCLFFMLVRQA</sequence>